<evidence type="ECO:0000313" key="3">
    <source>
        <dbReference type="Proteomes" id="UP000223968"/>
    </source>
</evidence>
<evidence type="ECO:0000313" key="2">
    <source>
        <dbReference type="EMBL" id="PGH09933.1"/>
    </source>
</evidence>
<name>A0A2B7XMA1_9EURO</name>
<reference evidence="2 3" key="1">
    <citation type="submission" date="2017-10" db="EMBL/GenBank/DDBJ databases">
        <title>Comparative genomics in systemic dimorphic fungi from Ajellomycetaceae.</title>
        <authorList>
            <person name="Munoz J.F."/>
            <person name="Mcewen J.G."/>
            <person name="Clay O.K."/>
            <person name="Cuomo C.A."/>
        </authorList>
    </citation>
    <scope>NUCLEOTIDE SEQUENCE [LARGE SCALE GENOMIC DNA]</scope>
    <source>
        <strain evidence="2 3">UAMH5409</strain>
    </source>
</reference>
<feature type="compositionally biased region" description="Basic and acidic residues" evidence="1">
    <location>
        <begin position="8"/>
        <end position="19"/>
    </location>
</feature>
<accession>A0A2B7XMA1</accession>
<dbReference type="EMBL" id="PDNB01000089">
    <property type="protein sequence ID" value="PGH09933.1"/>
    <property type="molecule type" value="Genomic_DNA"/>
</dbReference>
<protein>
    <submittedName>
        <fullName evidence="2">Uncharacterized protein</fullName>
    </submittedName>
</protein>
<keyword evidence="3" id="KW-1185">Reference proteome</keyword>
<dbReference type="Proteomes" id="UP000223968">
    <property type="component" value="Unassembled WGS sequence"/>
</dbReference>
<sequence length="81" mass="8374">MEEGTVGGDKEKDEGEGKDGVGGCRMLEVGGWRLEVEDVGELSTMDDVLLFWAETAGVVGNFALLPSSISAVSSLSGPAEV</sequence>
<gene>
    <name evidence="2" type="ORF">AJ79_05549</name>
</gene>
<evidence type="ECO:0000256" key="1">
    <source>
        <dbReference type="SAM" id="MobiDB-lite"/>
    </source>
</evidence>
<comment type="caution">
    <text evidence="2">The sequence shown here is derived from an EMBL/GenBank/DDBJ whole genome shotgun (WGS) entry which is preliminary data.</text>
</comment>
<dbReference type="AlphaFoldDB" id="A0A2B7XMA1"/>
<feature type="region of interest" description="Disordered" evidence="1">
    <location>
        <begin position="1"/>
        <end position="22"/>
    </location>
</feature>
<proteinExistence type="predicted"/>
<organism evidence="2 3">
    <name type="scientific">Helicocarpus griseus UAMH5409</name>
    <dbReference type="NCBI Taxonomy" id="1447875"/>
    <lineage>
        <taxon>Eukaryota</taxon>
        <taxon>Fungi</taxon>
        <taxon>Dikarya</taxon>
        <taxon>Ascomycota</taxon>
        <taxon>Pezizomycotina</taxon>
        <taxon>Eurotiomycetes</taxon>
        <taxon>Eurotiomycetidae</taxon>
        <taxon>Onygenales</taxon>
        <taxon>Ajellomycetaceae</taxon>
        <taxon>Helicocarpus</taxon>
    </lineage>
</organism>